<feature type="compositionally biased region" description="Polar residues" evidence="1">
    <location>
        <begin position="63"/>
        <end position="76"/>
    </location>
</feature>
<reference evidence="2" key="1">
    <citation type="submission" date="2019-11" db="EMBL/GenBank/DDBJ databases">
        <title>Bipolaris sorokiniana Genome sequencing.</title>
        <authorList>
            <person name="Wang H."/>
        </authorList>
    </citation>
    <scope>NUCLEOTIDE SEQUENCE</scope>
</reference>
<evidence type="ECO:0000313" key="3">
    <source>
        <dbReference type="Proteomes" id="UP000624244"/>
    </source>
</evidence>
<proteinExistence type="predicted"/>
<organism evidence="2 3">
    <name type="scientific">Cochliobolus sativus</name>
    <name type="common">Common root rot and spot blotch fungus</name>
    <name type="synonym">Bipolaris sorokiniana</name>
    <dbReference type="NCBI Taxonomy" id="45130"/>
    <lineage>
        <taxon>Eukaryota</taxon>
        <taxon>Fungi</taxon>
        <taxon>Dikarya</taxon>
        <taxon>Ascomycota</taxon>
        <taxon>Pezizomycotina</taxon>
        <taxon>Dothideomycetes</taxon>
        <taxon>Pleosporomycetidae</taxon>
        <taxon>Pleosporales</taxon>
        <taxon>Pleosporineae</taxon>
        <taxon>Pleosporaceae</taxon>
        <taxon>Bipolaris</taxon>
    </lineage>
</organism>
<name>A0A8H5ZHH7_COCSA</name>
<dbReference type="EMBL" id="WNKQ01000009">
    <property type="protein sequence ID" value="KAF5849387.1"/>
    <property type="molecule type" value="Genomic_DNA"/>
</dbReference>
<protein>
    <submittedName>
        <fullName evidence="2">Uncharacterized protein</fullName>
    </submittedName>
</protein>
<comment type="caution">
    <text evidence="2">The sequence shown here is derived from an EMBL/GenBank/DDBJ whole genome shotgun (WGS) entry which is preliminary data.</text>
</comment>
<gene>
    <name evidence="2" type="ORF">GGP41_006264</name>
</gene>
<sequence length="125" mass="12940">MRRISSFKEQYRRASARAATPPPPVYEPLSPTLPPTELSSAHPASKANIPTVSLPPGAHTHTAHIQTPTLGQSTRASGKLASPAVTYDPSSRSVPPAAPPQPATPYSLAQASPIEALADVASAIC</sequence>
<feature type="compositionally biased region" description="Pro residues" evidence="1">
    <location>
        <begin position="20"/>
        <end position="34"/>
    </location>
</feature>
<dbReference type="AlphaFoldDB" id="A0A8H5ZHH7"/>
<evidence type="ECO:0000313" key="2">
    <source>
        <dbReference type="EMBL" id="KAF5849387.1"/>
    </source>
</evidence>
<dbReference type="Proteomes" id="UP000624244">
    <property type="component" value="Unassembled WGS sequence"/>
</dbReference>
<evidence type="ECO:0000256" key="1">
    <source>
        <dbReference type="SAM" id="MobiDB-lite"/>
    </source>
</evidence>
<feature type="region of interest" description="Disordered" evidence="1">
    <location>
        <begin position="1"/>
        <end position="106"/>
    </location>
</feature>
<accession>A0A8H5ZHH7</accession>